<dbReference type="InterPro" id="IPR016040">
    <property type="entry name" value="NAD(P)-bd_dom"/>
</dbReference>
<sequence length="316" mass="34345">MRWRPEGAATLAIIGASGRTGAALCRALLEAGRPFRPLVRNLARWRALNLPAAARPADLTQYDGLAQALEGASIIVSCAHARYTRCLLTAAPPWARLVLLGSTRRFSRWADEHGDGVRFGEETLLLSGRPGVMLHPTMIYGAQGEDNVQRLAALLEWLPAAPVPDGGRALVQPIHQDDLTRCILAAIDQVWTGPEALVVAGPRPVAYRDFLTAVARAAGLRPPPVVSLPGPLLRAMAPLSCLLPGLPRIRMAELRRLSEDKAFDVRPMRERLGVVGVPLEYGLARCFGTPLAVGRNRTQTGRVQAELHHAHHQSYR</sequence>
<dbReference type="Pfam" id="PF13460">
    <property type="entry name" value="NAD_binding_10"/>
    <property type="match status" value="1"/>
</dbReference>
<dbReference type="EMBL" id="JAAVTX010000005">
    <property type="protein sequence ID" value="NKE46378.1"/>
    <property type="molecule type" value="Genomic_DNA"/>
</dbReference>
<organism evidence="2 3">
    <name type="scientific">Falsiroseomonas frigidaquae</name>
    <dbReference type="NCBI Taxonomy" id="487318"/>
    <lineage>
        <taxon>Bacteria</taxon>
        <taxon>Pseudomonadati</taxon>
        <taxon>Pseudomonadota</taxon>
        <taxon>Alphaproteobacteria</taxon>
        <taxon>Acetobacterales</taxon>
        <taxon>Roseomonadaceae</taxon>
        <taxon>Falsiroseomonas</taxon>
    </lineage>
</organism>
<dbReference type="RefSeq" id="WP_168050926.1">
    <property type="nucleotide sequence ID" value="NZ_JAATJR010000005.1"/>
</dbReference>
<gene>
    <name evidence="2" type="ORF">HB662_16470</name>
</gene>
<evidence type="ECO:0000313" key="3">
    <source>
        <dbReference type="Proteomes" id="UP000765160"/>
    </source>
</evidence>
<accession>A0ABX1F238</accession>
<dbReference type="Proteomes" id="UP000765160">
    <property type="component" value="Unassembled WGS sequence"/>
</dbReference>
<reference evidence="2 3" key="1">
    <citation type="submission" date="2020-03" db="EMBL/GenBank/DDBJ databases">
        <title>Roseomonas selenitidurans sp. nov. isolated from soil.</title>
        <authorList>
            <person name="Liu H."/>
        </authorList>
    </citation>
    <scope>NUCLEOTIDE SEQUENCE [LARGE SCALE GENOMIC DNA]</scope>
    <source>
        <strain evidence="2 3">JCM 15073</strain>
    </source>
</reference>
<evidence type="ECO:0000313" key="2">
    <source>
        <dbReference type="EMBL" id="NKE46378.1"/>
    </source>
</evidence>
<proteinExistence type="predicted"/>
<evidence type="ECO:0000259" key="1">
    <source>
        <dbReference type="Pfam" id="PF13460"/>
    </source>
</evidence>
<dbReference type="InterPro" id="IPR036291">
    <property type="entry name" value="NAD(P)-bd_dom_sf"/>
</dbReference>
<dbReference type="SUPFAM" id="SSF51735">
    <property type="entry name" value="NAD(P)-binding Rossmann-fold domains"/>
    <property type="match status" value="1"/>
</dbReference>
<comment type="caution">
    <text evidence="2">The sequence shown here is derived from an EMBL/GenBank/DDBJ whole genome shotgun (WGS) entry which is preliminary data.</text>
</comment>
<name>A0ABX1F238_9PROT</name>
<dbReference type="Gene3D" id="3.40.50.720">
    <property type="entry name" value="NAD(P)-binding Rossmann-like Domain"/>
    <property type="match status" value="2"/>
</dbReference>
<keyword evidence="3" id="KW-1185">Reference proteome</keyword>
<feature type="domain" description="NAD(P)-binding" evidence="1">
    <location>
        <begin position="15"/>
        <end position="84"/>
    </location>
</feature>
<protein>
    <submittedName>
        <fullName evidence="2">NAD(P)H-binding protein</fullName>
    </submittedName>
</protein>